<sequence length="63" mass="7260">MLSHRRRRNSPSYEIWATPFSGRHQSWALRNHKDGSDRRKRKDGAMRMLAGILHKSGSVAGED</sequence>
<dbReference type="Proteomes" id="UP001187192">
    <property type="component" value="Unassembled WGS sequence"/>
</dbReference>
<evidence type="ECO:0000313" key="1">
    <source>
        <dbReference type="EMBL" id="GMN27430.1"/>
    </source>
</evidence>
<gene>
    <name evidence="1" type="ORF">TIFTF001_001643</name>
</gene>
<keyword evidence="2" id="KW-1185">Reference proteome</keyword>
<dbReference type="AlphaFoldDB" id="A0AA88CQS8"/>
<accession>A0AA88CQS8</accession>
<protein>
    <submittedName>
        <fullName evidence="1">Uncharacterized protein</fullName>
    </submittedName>
</protein>
<organism evidence="1 2">
    <name type="scientific">Ficus carica</name>
    <name type="common">Common fig</name>
    <dbReference type="NCBI Taxonomy" id="3494"/>
    <lineage>
        <taxon>Eukaryota</taxon>
        <taxon>Viridiplantae</taxon>
        <taxon>Streptophyta</taxon>
        <taxon>Embryophyta</taxon>
        <taxon>Tracheophyta</taxon>
        <taxon>Spermatophyta</taxon>
        <taxon>Magnoliopsida</taxon>
        <taxon>eudicotyledons</taxon>
        <taxon>Gunneridae</taxon>
        <taxon>Pentapetalae</taxon>
        <taxon>rosids</taxon>
        <taxon>fabids</taxon>
        <taxon>Rosales</taxon>
        <taxon>Moraceae</taxon>
        <taxon>Ficeae</taxon>
        <taxon>Ficus</taxon>
    </lineage>
</organism>
<comment type="caution">
    <text evidence="1">The sequence shown here is derived from an EMBL/GenBank/DDBJ whole genome shotgun (WGS) entry which is preliminary data.</text>
</comment>
<proteinExistence type="predicted"/>
<dbReference type="EMBL" id="BTGU01000002">
    <property type="protein sequence ID" value="GMN27430.1"/>
    <property type="molecule type" value="Genomic_DNA"/>
</dbReference>
<evidence type="ECO:0000313" key="2">
    <source>
        <dbReference type="Proteomes" id="UP001187192"/>
    </source>
</evidence>
<name>A0AA88CQS8_FICCA</name>
<reference evidence="1" key="1">
    <citation type="submission" date="2023-07" db="EMBL/GenBank/DDBJ databases">
        <title>draft genome sequence of fig (Ficus carica).</title>
        <authorList>
            <person name="Takahashi T."/>
            <person name="Nishimura K."/>
        </authorList>
    </citation>
    <scope>NUCLEOTIDE SEQUENCE</scope>
</reference>